<keyword evidence="1" id="KW-1133">Transmembrane helix</keyword>
<name>A0A074YDB0_AURSE</name>
<evidence type="ECO:0000313" key="3">
    <source>
        <dbReference type="Proteomes" id="UP000030641"/>
    </source>
</evidence>
<feature type="transmembrane region" description="Helical" evidence="1">
    <location>
        <begin position="42"/>
        <end position="65"/>
    </location>
</feature>
<dbReference type="EMBL" id="KL584763">
    <property type="protein sequence ID" value="KEQ94034.1"/>
    <property type="molecule type" value="Genomic_DNA"/>
</dbReference>
<keyword evidence="3" id="KW-1185">Reference proteome</keyword>
<proteinExistence type="predicted"/>
<organism evidence="2 3">
    <name type="scientific">Aureobasidium subglaciale (strain EXF-2481)</name>
    <name type="common">Aureobasidium pullulans var. subglaciale</name>
    <dbReference type="NCBI Taxonomy" id="1043005"/>
    <lineage>
        <taxon>Eukaryota</taxon>
        <taxon>Fungi</taxon>
        <taxon>Dikarya</taxon>
        <taxon>Ascomycota</taxon>
        <taxon>Pezizomycotina</taxon>
        <taxon>Dothideomycetes</taxon>
        <taxon>Dothideomycetidae</taxon>
        <taxon>Dothideales</taxon>
        <taxon>Saccotheciaceae</taxon>
        <taxon>Aureobasidium</taxon>
    </lineage>
</organism>
<reference evidence="2 3" key="1">
    <citation type="journal article" date="2014" name="BMC Genomics">
        <title>Genome sequencing of four Aureobasidium pullulans varieties: biotechnological potential, stress tolerance, and description of new species.</title>
        <authorList>
            <person name="Gostin Ar C."/>
            <person name="Ohm R.A."/>
            <person name="Kogej T."/>
            <person name="Sonjak S."/>
            <person name="Turk M."/>
            <person name="Zajc J."/>
            <person name="Zalar P."/>
            <person name="Grube M."/>
            <person name="Sun H."/>
            <person name="Han J."/>
            <person name="Sharma A."/>
            <person name="Chiniquy J."/>
            <person name="Ngan C.Y."/>
            <person name="Lipzen A."/>
            <person name="Barry K."/>
            <person name="Grigoriev I.V."/>
            <person name="Gunde-Cimerman N."/>
        </authorList>
    </citation>
    <scope>NUCLEOTIDE SEQUENCE [LARGE SCALE GENOMIC DNA]</scope>
    <source>
        <strain evidence="2 3">EXF-2481</strain>
    </source>
</reference>
<gene>
    <name evidence="2" type="ORF">AUEXF2481DRAFT_290227</name>
</gene>
<accession>A0A074YDB0</accession>
<feature type="transmembrane region" description="Helical" evidence="1">
    <location>
        <begin position="85"/>
        <end position="106"/>
    </location>
</feature>
<evidence type="ECO:0000313" key="2">
    <source>
        <dbReference type="EMBL" id="KEQ94034.1"/>
    </source>
</evidence>
<keyword evidence="1" id="KW-0812">Transmembrane</keyword>
<evidence type="ECO:0000256" key="1">
    <source>
        <dbReference type="SAM" id="Phobius"/>
    </source>
</evidence>
<keyword evidence="1" id="KW-0472">Membrane</keyword>
<dbReference type="GeneID" id="25363848"/>
<protein>
    <submittedName>
        <fullName evidence="2">Uncharacterized protein</fullName>
    </submittedName>
</protein>
<dbReference type="Proteomes" id="UP000030641">
    <property type="component" value="Unassembled WGS sequence"/>
</dbReference>
<dbReference type="HOGENOM" id="CLU_1777067_0_0_1"/>
<sequence length="146" mass="16463">MKQGGTFCGYTGMRTSLLTIYYSQGVLHLEYLHTLIKKTIRAILQGLLLSSGLPFSIFHFCQSFSSDYLLEFRLFHLFQPCFSHVLLLASLVICGICIFPFCLFCFEMTLQDEDLGQGYSTCSFDAMTTRHVASKKYSSEIGGCDT</sequence>
<dbReference type="RefSeq" id="XP_013342687.1">
    <property type="nucleotide sequence ID" value="XM_013487233.1"/>
</dbReference>
<dbReference type="InParanoid" id="A0A074YDB0"/>
<dbReference type="AlphaFoldDB" id="A0A074YDB0"/>